<reference evidence="3" key="2">
    <citation type="journal article" date="2017" name="Nat. Plants">
        <title>The Aegilops tauschii genome reveals multiple impacts of transposons.</title>
        <authorList>
            <person name="Zhao G."/>
            <person name="Zou C."/>
            <person name="Li K."/>
            <person name="Wang K."/>
            <person name="Li T."/>
            <person name="Gao L."/>
            <person name="Zhang X."/>
            <person name="Wang H."/>
            <person name="Yang Z."/>
            <person name="Liu X."/>
            <person name="Jiang W."/>
            <person name="Mao L."/>
            <person name="Kong X."/>
            <person name="Jiao Y."/>
            <person name="Jia J."/>
        </authorList>
    </citation>
    <scope>NUCLEOTIDE SEQUENCE [LARGE SCALE GENOMIC DNA]</scope>
    <source>
        <strain evidence="3">cv. AL8/78</strain>
    </source>
</reference>
<evidence type="ECO:0000313" key="2">
    <source>
        <dbReference type="EnsemblPlants" id="AET2Gv20940100.4"/>
    </source>
</evidence>
<feature type="transmembrane region" description="Helical" evidence="1">
    <location>
        <begin position="23"/>
        <end position="47"/>
    </location>
</feature>
<dbReference type="GO" id="GO:0000287">
    <property type="term" value="F:magnesium ion binding"/>
    <property type="evidence" value="ECO:0007669"/>
    <property type="project" value="TreeGrafter"/>
</dbReference>
<name>A0A453CRG6_AEGTS</name>
<dbReference type="InterPro" id="IPR050148">
    <property type="entry name" value="Terpene_synthase-like"/>
</dbReference>
<proteinExistence type="predicted"/>
<dbReference type="Gene3D" id="1.50.10.160">
    <property type="match status" value="1"/>
</dbReference>
<reference evidence="2" key="3">
    <citation type="journal article" date="2017" name="Nature">
        <title>Genome sequence of the progenitor of the wheat D genome Aegilops tauschii.</title>
        <authorList>
            <person name="Luo M.C."/>
            <person name="Gu Y.Q."/>
            <person name="Puiu D."/>
            <person name="Wang H."/>
            <person name="Twardziok S.O."/>
            <person name="Deal K.R."/>
            <person name="Huo N."/>
            <person name="Zhu T."/>
            <person name="Wang L."/>
            <person name="Wang Y."/>
            <person name="McGuire P.E."/>
            <person name="Liu S."/>
            <person name="Long H."/>
            <person name="Ramasamy R.K."/>
            <person name="Rodriguez J.C."/>
            <person name="Van S.L."/>
            <person name="Yuan L."/>
            <person name="Wang Z."/>
            <person name="Xia Z."/>
            <person name="Xiao L."/>
            <person name="Anderson O.D."/>
            <person name="Ouyang S."/>
            <person name="Liang Y."/>
            <person name="Zimin A.V."/>
            <person name="Pertea G."/>
            <person name="Qi P."/>
            <person name="Bennetzen J.L."/>
            <person name="Dai X."/>
            <person name="Dawson M.W."/>
            <person name="Muller H.G."/>
            <person name="Kugler K."/>
            <person name="Rivarola-Duarte L."/>
            <person name="Spannagl M."/>
            <person name="Mayer K.F.X."/>
            <person name="Lu F.H."/>
            <person name="Bevan M.W."/>
            <person name="Leroy P."/>
            <person name="Li P."/>
            <person name="You F.M."/>
            <person name="Sun Q."/>
            <person name="Liu Z."/>
            <person name="Lyons E."/>
            <person name="Wicker T."/>
            <person name="Salzberg S.L."/>
            <person name="Devos K.M."/>
            <person name="Dvorak J."/>
        </authorList>
    </citation>
    <scope>NUCLEOTIDE SEQUENCE [LARGE SCALE GENOMIC DNA]</scope>
    <source>
        <strain evidence="2">cv. AL8/78</strain>
    </source>
</reference>
<dbReference type="Gramene" id="AET2Gv20940100.4">
    <property type="protein sequence ID" value="AET2Gv20940100.4"/>
    <property type="gene ID" value="AET2Gv20940100"/>
</dbReference>
<dbReference type="Proteomes" id="UP000015105">
    <property type="component" value="Chromosome 2D"/>
</dbReference>
<reference evidence="2" key="5">
    <citation type="journal article" date="2021" name="G3 (Bethesda)">
        <title>Aegilops tauschii genome assembly Aet v5.0 features greater sequence contiguity and improved annotation.</title>
        <authorList>
            <person name="Wang L."/>
            <person name="Zhu T."/>
            <person name="Rodriguez J.C."/>
            <person name="Deal K.R."/>
            <person name="Dubcovsky J."/>
            <person name="McGuire P.E."/>
            <person name="Lux T."/>
            <person name="Spannagl M."/>
            <person name="Mayer K.F.X."/>
            <person name="Baldrich P."/>
            <person name="Meyers B.C."/>
            <person name="Huo N."/>
            <person name="Gu Y.Q."/>
            <person name="Zhou H."/>
            <person name="Devos K.M."/>
            <person name="Bennetzen J.L."/>
            <person name="Unver T."/>
            <person name="Budak H."/>
            <person name="Gulick P.J."/>
            <person name="Galiba G."/>
            <person name="Kalapos B."/>
            <person name="Nelson D.R."/>
            <person name="Li P."/>
            <person name="You F.M."/>
            <person name="Luo M.C."/>
            <person name="Dvorak J."/>
        </authorList>
    </citation>
    <scope>NUCLEOTIDE SEQUENCE [LARGE SCALE GENOMIC DNA]</scope>
    <source>
        <strain evidence="2">cv. AL8/78</strain>
    </source>
</reference>
<keyword evidence="3" id="KW-1185">Reference proteome</keyword>
<keyword evidence="1" id="KW-1133">Transmembrane helix</keyword>
<reference evidence="3" key="1">
    <citation type="journal article" date="2014" name="Science">
        <title>Ancient hybridizations among the ancestral genomes of bread wheat.</title>
        <authorList>
            <consortium name="International Wheat Genome Sequencing Consortium,"/>
            <person name="Marcussen T."/>
            <person name="Sandve S.R."/>
            <person name="Heier L."/>
            <person name="Spannagl M."/>
            <person name="Pfeifer M."/>
            <person name="Jakobsen K.S."/>
            <person name="Wulff B.B."/>
            <person name="Steuernagel B."/>
            <person name="Mayer K.F."/>
            <person name="Olsen O.A."/>
        </authorList>
    </citation>
    <scope>NUCLEOTIDE SEQUENCE [LARGE SCALE GENOMIC DNA]</scope>
    <source>
        <strain evidence="3">cv. AL8/78</strain>
    </source>
</reference>
<dbReference type="PANTHER" id="PTHR31739:SF50">
    <property type="match status" value="1"/>
</dbReference>
<dbReference type="AlphaFoldDB" id="A0A453CRG6"/>
<sequence>MKMILTGLRFIGKYFSVVMDEQIVAPIGFNVIFPGMLSLAIGMGLEFPVRQTHVHGILHLREMELKRFGIVNSGMKIVPYFLILSVL</sequence>
<dbReference type="EnsemblPlants" id="AET2Gv20940100.4">
    <property type="protein sequence ID" value="AET2Gv20940100.4"/>
    <property type="gene ID" value="AET2Gv20940100"/>
</dbReference>
<reference evidence="2" key="4">
    <citation type="submission" date="2019-03" db="UniProtKB">
        <authorList>
            <consortium name="EnsemblPlants"/>
        </authorList>
    </citation>
    <scope>IDENTIFICATION</scope>
</reference>
<dbReference type="GO" id="GO:0010333">
    <property type="term" value="F:terpene synthase activity"/>
    <property type="evidence" value="ECO:0007669"/>
    <property type="project" value="InterPro"/>
</dbReference>
<keyword evidence="1" id="KW-0812">Transmembrane</keyword>
<evidence type="ECO:0000313" key="3">
    <source>
        <dbReference type="Proteomes" id="UP000015105"/>
    </source>
</evidence>
<keyword evidence="1" id="KW-0472">Membrane</keyword>
<dbReference type="PANTHER" id="PTHR31739">
    <property type="entry name" value="ENT-COPALYL DIPHOSPHATE SYNTHASE, CHLOROPLASTIC"/>
    <property type="match status" value="1"/>
</dbReference>
<accession>A0A453CRG6</accession>
<dbReference type="GO" id="GO:0016102">
    <property type="term" value="P:diterpenoid biosynthetic process"/>
    <property type="evidence" value="ECO:0007669"/>
    <property type="project" value="TreeGrafter"/>
</dbReference>
<organism evidence="2 3">
    <name type="scientific">Aegilops tauschii subsp. strangulata</name>
    <name type="common">Goatgrass</name>
    <dbReference type="NCBI Taxonomy" id="200361"/>
    <lineage>
        <taxon>Eukaryota</taxon>
        <taxon>Viridiplantae</taxon>
        <taxon>Streptophyta</taxon>
        <taxon>Embryophyta</taxon>
        <taxon>Tracheophyta</taxon>
        <taxon>Spermatophyta</taxon>
        <taxon>Magnoliopsida</taxon>
        <taxon>Liliopsida</taxon>
        <taxon>Poales</taxon>
        <taxon>Poaceae</taxon>
        <taxon>BOP clade</taxon>
        <taxon>Pooideae</taxon>
        <taxon>Triticodae</taxon>
        <taxon>Triticeae</taxon>
        <taxon>Triticinae</taxon>
        <taxon>Aegilops</taxon>
    </lineage>
</organism>
<protein>
    <submittedName>
        <fullName evidence="2">Uncharacterized protein</fullName>
    </submittedName>
</protein>
<evidence type="ECO:0000256" key="1">
    <source>
        <dbReference type="SAM" id="Phobius"/>
    </source>
</evidence>